<dbReference type="EMBL" id="SSTD01019234">
    <property type="protein sequence ID" value="TYJ96821.1"/>
    <property type="molecule type" value="Genomic_DNA"/>
</dbReference>
<dbReference type="Proteomes" id="UP000321947">
    <property type="component" value="Unassembled WGS sequence"/>
</dbReference>
<proteinExistence type="predicted"/>
<reference evidence="4 5" key="1">
    <citation type="submission" date="2019-08" db="EMBL/GenBank/DDBJ databases">
        <title>Draft genome sequences of two oriental melons (Cucumis melo L. var makuwa).</title>
        <authorList>
            <person name="Kwon S.-Y."/>
        </authorList>
    </citation>
    <scope>NUCLEOTIDE SEQUENCE [LARGE SCALE GENOMIC DNA]</scope>
    <source>
        <strain evidence="5">cv. Chang Bougi</strain>
        <strain evidence="4">cv. SW 3</strain>
        <tissue evidence="3">Leaf</tissue>
    </source>
</reference>
<evidence type="ECO:0000313" key="5">
    <source>
        <dbReference type="Proteomes" id="UP000321947"/>
    </source>
</evidence>
<sequence length="266" mass="30183">MRQRKHKETRHIHMAFKHPFCPTPVCLSSYHYMKSFKRKRSSSFVQRTHQSSDLEGCTYQSSDPEGCTYQSRVIPKDAHISRVIPKDAHISRVIPRDIAPVRYATLQIKLTVTSQSILNRLQQSHHKNVQANDSVDKLSLVRQFRTWASRTTHEEGAAADGFKERRAVATDLARVSMTVATMLAGDGEVEVGGGRRRKGGREMGCHGDCTSTLRSRRRRRQRDYHRDGDGGVRTQLRKKEEIIGATIGRRKKEKGTGEAARGMKGF</sequence>
<feature type="compositionally biased region" description="Basic residues" evidence="1">
    <location>
        <begin position="214"/>
        <end position="223"/>
    </location>
</feature>
<organism evidence="3 5">
    <name type="scientific">Cucumis melo var. makuwa</name>
    <name type="common">Oriental melon</name>
    <dbReference type="NCBI Taxonomy" id="1194695"/>
    <lineage>
        <taxon>Eukaryota</taxon>
        <taxon>Viridiplantae</taxon>
        <taxon>Streptophyta</taxon>
        <taxon>Embryophyta</taxon>
        <taxon>Tracheophyta</taxon>
        <taxon>Spermatophyta</taxon>
        <taxon>Magnoliopsida</taxon>
        <taxon>eudicotyledons</taxon>
        <taxon>Gunneridae</taxon>
        <taxon>Pentapetalae</taxon>
        <taxon>rosids</taxon>
        <taxon>fabids</taxon>
        <taxon>Cucurbitales</taxon>
        <taxon>Cucurbitaceae</taxon>
        <taxon>Benincaseae</taxon>
        <taxon>Cucumis</taxon>
    </lineage>
</organism>
<evidence type="ECO:0000313" key="2">
    <source>
        <dbReference type="EMBL" id="KAA0054395.1"/>
    </source>
</evidence>
<feature type="region of interest" description="Disordered" evidence="1">
    <location>
        <begin position="191"/>
        <end position="233"/>
    </location>
</feature>
<dbReference type="AlphaFoldDB" id="A0A5D3BDT9"/>
<name>A0A5D3BDT9_CUCMM</name>
<dbReference type="Proteomes" id="UP000321393">
    <property type="component" value="Unassembled WGS sequence"/>
</dbReference>
<evidence type="ECO:0000313" key="3">
    <source>
        <dbReference type="EMBL" id="TYJ96821.1"/>
    </source>
</evidence>
<evidence type="ECO:0000256" key="1">
    <source>
        <dbReference type="SAM" id="MobiDB-lite"/>
    </source>
</evidence>
<protein>
    <submittedName>
        <fullName evidence="3">NBS-LRR type resistance protein</fullName>
    </submittedName>
</protein>
<gene>
    <name evidence="3" type="ORF">E5676_scaffold2750G00120</name>
    <name evidence="2" type="ORF">E6C27_scaffold24G001380</name>
</gene>
<comment type="caution">
    <text evidence="3">The sequence shown here is derived from an EMBL/GenBank/DDBJ whole genome shotgun (WGS) entry which is preliminary data.</text>
</comment>
<accession>A0A5D3BDT9</accession>
<dbReference type="EMBL" id="SSTE01008830">
    <property type="protein sequence ID" value="KAA0054395.1"/>
    <property type="molecule type" value="Genomic_DNA"/>
</dbReference>
<evidence type="ECO:0000313" key="4">
    <source>
        <dbReference type="Proteomes" id="UP000321393"/>
    </source>
</evidence>